<accession>A0A4Y2C2N4</accession>
<gene>
    <name evidence="1" type="ORF">AVEN_126904_1</name>
</gene>
<reference evidence="1 2" key="1">
    <citation type="journal article" date="2019" name="Sci. Rep.">
        <title>Orb-weaving spider Araneus ventricosus genome elucidates the spidroin gene catalogue.</title>
        <authorList>
            <person name="Kono N."/>
            <person name="Nakamura H."/>
            <person name="Ohtoshi R."/>
            <person name="Moran D.A.P."/>
            <person name="Shinohara A."/>
            <person name="Yoshida Y."/>
            <person name="Fujiwara M."/>
            <person name="Mori M."/>
            <person name="Tomita M."/>
            <person name="Arakawa K."/>
        </authorList>
    </citation>
    <scope>NUCLEOTIDE SEQUENCE [LARGE SCALE GENOMIC DNA]</scope>
</reference>
<name>A0A4Y2C2N4_ARAVE</name>
<evidence type="ECO:0000313" key="2">
    <source>
        <dbReference type="Proteomes" id="UP000499080"/>
    </source>
</evidence>
<evidence type="ECO:0000313" key="1">
    <source>
        <dbReference type="EMBL" id="GBL98017.1"/>
    </source>
</evidence>
<dbReference type="AlphaFoldDB" id="A0A4Y2C2N4"/>
<proteinExistence type="predicted"/>
<comment type="caution">
    <text evidence="1">The sequence shown here is derived from an EMBL/GenBank/DDBJ whole genome shotgun (WGS) entry which is preliminary data.</text>
</comment>
<keyword evidence="2" id="KW-1185">Reference proteome</keyword>
<dbReference type="Proteomes" id="UP000499080">
    <property type="component" value="Unassembled WGS sequence"/>
</dbReference>
<sequence length="116" mass="13675">MSRRIQYYHVFSRQEYKEQHSPYKKGEVSEKKLPDMASKFDIFQSKQTISDPSNNIEYGTEYYRGSLTCPEEFDIISHLADRLKVTVTDTRLRERSIVNLRYDLTEDPSTCGLVVR</sequence>
<organism evidence="1 2">
    <name type="scientific">Araneus ventricosus</name>
    <name type="common">Orbweaver spider</name>
    <name type="synonym">Epeira ventricosa</name>
    <dbReference type="NCBI Taxonomy" id="182803"/>
    <lineage>
        <taxon>Eukaryota</taxon>
        <taxon>Metazoa</taxon>
        <taxon>Ecdysozoa</taxon>
        <taxon>Arthropoda</taxon>
        <taxon>Chelicerata</taxon>
        <taxon>Arachnida</taxon>
        <taxon>Araneae</taxon>
        <taxon>Araneomorphae</taxon>
        <taxon>Entelegynae</taxon>
        <taxon>Araneoidea</taxon>
        <taxon>Araneidae</taxon>
        <taxon>Araneus</taxon>
    </lineage>
</organism>
<protein>
    <submittedName>
        <fullName evidence="1">Uncharacterized protein</fullName>
    </submittedName>
</protein>
<dbReference type="EMBL" id="BGPR01000135">
    <property type="protein sequence ID" value="GBL98017.1"/>
    <property type="molecule type" value="Genomic_DNA"/>
</dbReference>